<dbReference type="AlphaFoldDB" id="A0A402CRL4"/>
<gene>
    <name evidence="3" type="ORF">CCAX7_001900</name>
</gene>
<proteinExistence type="predicted"/>
<protein>
    <submittedName>
        <fullName evidence="3">Uncharacterized protein</fullName>
    </submittedName>
</protein>
<keyword evidence="2" id="KW-0732">Signal</keyword>
<sequence length="233" mass="23678">MHSITRSLIWIALAATATAAVPRFAAAQDAAPAVGPNASEPGAAPSGAAPSGASPAMTPNAATPAASTDSAPAPESKPAHHRLMIGADYQLYLPTNSHTKDRFGSSWSSIGLGIGGVGQSAAHSIWAPELNVIYQSKGDNNVLIVPIGVTYRTHSDASGGATPYTGASAGLLVVNLKSKDDNVPSGTSGGAYGSIYAGVSLKENYFVEARYYATSKVRTFDLSGASLTAGIRF</sequence>
<evidence type="ECO:0000313" key="3">
    <source>
        <dbReference type="EMBL" id="BDI28139.1"/>
    </source>
</evidence>
<name>A0A402CRL4_9BACT</name>
<evidence type="ECO:0000256" key="2">
    <source>
        <dbReference type="SAM" id="SignalP"/>
    </source>
</evidence>
<feature type="compositionally biased region" description="Low complexity" evidence="1">
    <location>
        <begin position="32"/>
        <end position="74"/>
    </location>
</feature>
<dbReference type="SUPFAM" id="SSF56925">
    <property type="entry name" value="OMPA-like"/>
    <property type="match status" value="1"/>
</dbReference>
<feature type="signal peptide" evidence="2">
    <location>
        <begin position="1"/>
        <end position="19"/>
    </location>
</feature>
<dbReference type="EMBL" id="AP025739">
    <property type="protein sequence ID" value="BDI28139.1"/>
    <property type="molecule type" value="Genomic_DNA"/>
</dbReference>
<reference evidence="3 4" key="1">
    <citation type="journal article" date="2019" name="Int. J. Syst. Evol. Microbiol.">
        <title>Capsulimonas corticalis gen. nov., sp. nov., an aerobic capsulated bacterium, of a novel bacterial order, Capsulimonadales ord. nov., of the class Armatimonadia of the phylum Armatimonadetes.</title>
        <authorList>
            <person name="Li J."/>
            <person name="Kudo C."/>
            <person name="Tonouchi A."/>
        </authorList>
    </citation>
    <scope>NUCLEOTIDE SEQUENCE [LARGE SCALE GENOMIC DNA]</scope>
    <source>
        <strain evidence="3 4">AX-7</strain>
    </source>
</reference>
<keyword evidence="4" id="KW-1185">Reference proteome</keyword>
<dbReference type="Proteomes" id="UP000287394">
    <property type="component" value="Chromosome"/>
</dbReference>
<feature type="region of interest" description="Disordered" evidence="1">
    <location>
        <begin position="32"/>
        <end position="79"/>
    </location>
</feature>
<accession>A0A402CRL4</accession>
<dbReference type="RefSeq" id="WP_174721473.1">
    <property type="nucleotide sequence ID" value="NZ_AP025739.1"/>
</dbReference>
<evidence type="ECO:0000313" key="4">
    <source>
        <dbReference type="Proteomes" id="UP000287394"/>
    </source>
</evidence>
<dbReference type="KEGG" id="ccot:CCAX7_001900"/>
<feature type="chain" id="PRO_5043870669" evidence="2">
    <location>
        <begin position="20"/>
        <end position="233"/>
    </location>
</feature>
<dbReference type="InterPro" id="IPR011250">
    <property type="entry name" value="OMP/PagP_B-barrel"/>
</dbReference>
<organism evidence="3 4">
    <name type="scientific">Capsulimonas corticalis</name>
    <dbReference type="NCBI Taxonomy" id="2219043"/>
    <lineage>
        <taxon>Bacteria</taxon>
        <taxon>Bacillati</taxon>
        <taxon>Armatimonadota</taxon>
        <taxon>Armatimonadia</taxon>
        <taxon>Capsulimonadales</taxon>
        <taxon>Capsulimonadaceae</taxon>
        <taxon>Capsulimonas</taxon>
    </lineage>
</organism>
<evidence type="ECO:0000256" key="1">
    <source>
        <dbReference type="SAM" id="MobiDB-lite"/>
    </source>
</evidence>